<organism evidence="1 2">
    <name type="scientific">Vararia minispora EC-137</name>
    <dbReference type="NCBI Taxonomy" id="1314806"/>
    <lineage>
        <taxon>Eukaryota</taxon>
        <taxon>Fungi</taxon>
        <taxon>Dikarya</taxon>
        <taxon>Basidiomycota</taxon>
        <taxon>Agaricomycotina</taxon>
        <taxon>Agaricomycetes</taxon>
        <taxon>Russulales</taxon>
        <taxon>Lachnocladiaceae</taxon>
        <taxon>Vararia</taxon>
    </lineage>
</organism>
<sequence length="198" mass="20665">MSGPLYAATHFVYAIVNGVAAGAAGSGPTLVEAQKAASRNALRTLGNNHISLTWQTSASGPAKAETYTVHAIVNGVVTGSGGSGMSLGQAKMAAARNLHARLHKRFRWPSFRSTPVYLLNLRPTTMADYTSILHNYCQNNRISLSWQHSVSGPANTATRTVYAIVNGVVTGTSGTGSTIGQARMAASRSVLQALGIPV</sequence>
<evidence type="ECO:0000313" key="1">
    <source>
        <dbReference type="EMBL" id="KAI0030883.1"/>
    </source>
</evidence>
<dbReference type="Proteomes" id="UP000814128">
    <property type="component" value="Unassembled WGS sequence"/>
</dbReference>
<evidence type="ECO:0000313" key="2">
    <source>
        <dbReference type="Proteomes" id="UP000814128"/>
    </source>
</evidence>
<proteinExistence type="predicted"/>
<gene>
    <name evidence="1" type="ORF">K488DRAFT_87332</name>
</gene>
<accession>A0ACB8QGB7</accession>
<comment type="caution">
    <text evidence="1">The sequence shown here is derived from an EMBL/GenBank/DDBJ whole genome shotgun (WGS) entry which is preliminary data.</text>
</comment>
<dbReference type="EMBL" id="MU273601">
    <property type="protein sequence ID" value="KAI0030883.1"/>
    <property type="molecule type" value="Genomic_DNA"/>
</dbReference>
<keyword evidence="2" id="KW-1185">Reference proteome</keyword>
<name>A0ACB8QGB7_9AGAM</name>
<reference evidence="1" key="1">
    <citation type="submission" date="2021-02" db="EMBL/GenBank/DDBJ databases">
        <authorList>
            <consortium name="DOE Joint Genome Institute"/>
            <person name="Ahrendt S."/>
            <person name="Looney B.P."/>
            <person name="Miyauchi S."/>
            <person name="Morin E."/>
            <person name="Drula E."/>
            <person name="Courty P.E."/>
            <person name="Chicoki N."/>
            <person name="Fauchery L."/>
            <person name="Kohler A."/>
            <person name="Kuo A."/>
            <person name="Labutti K."/>
            <person name="Pangilinan J."/>
            <person name="Lipzen A."/>
            <person name="Riley R."/>
            <person name="Andreopoulos W."/>
            <person name="He G."/>
            <person name="Johnson J."/>
            <person name="Barry K.W."/>
            <person name="Grigoriev I.V."/>
            <person name="Nagy L."/>
            <person name="Hibbett D."/>
            <person name="Henrissat B."/>
            <person name="Matheny P.B."/>
            <person name="Labbe J."/>
            <person name="Martin F."/>
        </authorList>
    </citation>
    <scope>NUCLEOTIDE SEQUENCE</scope>
    <source>
        <strain evidence="1">EC-137</strain>
    </source>
</reference>
<protein>
    <submittedName>
        <fullName evidence="1">Uncharacterized protein</fullName>
    </submittedName>
</protein>
<reference evidence="1" key="2">
    <citation type="journal article" date="2022" name="New Phytol.">
        <title>Evolutionary transition to the ectomycorrhizal habit in the genomes of a hyperdiverse lineage of mushroom-forming fungi.</title>
        <authorList>
            <person name="Looney B."/>
            <person name="Miyauchi S."/>
            <person name="Morin E."/>
            <person name="Drula E."/>
            <person name="Courty P.E."/>
            <person name="Kohler A."/>
            <person name="Kuo A."/>
            <person name="LaButti K."/>
            <person name="Pangilinan J."/>
            <person name="Lipzen A."/>
            <person name="Riley R."/>
            <person name="Andreopoulos W."/>
            <person name="He G."/>
            <person name="Johnson J."/>
            <person name="Nolan M."/>
            <person name="Tritt A."/>
            <person name="Barry K.W."/>
            <person name="Grigoriev I.V."/>
            <person name="Nagy L.G."/>
            <person name="Hibbett D."/>
            <person name="Henrissat B."/>
            <person name="Matheny P.B."/>
            <person name="Labbe J."/>
            <person name="Martin F.M."/>
        </authorList>
    </citation>
    <scope>NUCLEOTIDE SEQUENCE</scope>
    <source>
        <strain evidence="1">EC-137</strain>
    </source>
</reference>